<evidence type="ECO:0000313" key="2">
    <source>
        <dbReference type="Proteomes" id="UP000824281"/>
    </source>
</evidence>
<proteinExistence type="predicted"/>
<reference evidence="1 2" key="1">
    <citation type="submission" date="2021-08" db="EMBL/GenBank/DDBJ databases">
        <title>Comparative Genomics Analysis of the Genus Qipengyuania Reveals Extensive Genetic Diversity and Metabolic Versatility, Including the Description of Fifteen Novel Species.</title>
        <authorList>
            <person name="Liu Y."/>
        </authorList>
    </citation>
    <scope>NUCLEOTIDE SEQUENCE [LARGE SCALE GENOMIC DNA]</scope>
    <source>
        <strain evidence="1 2">1NDH13</strain>
    </source>
</reference>
<gene>
    <name evidence="1" type="ORF">K3148_01270</name>
</gene>
<dbReference type="EMBL" id="CP081295">
    <property type="protein sequence ID" value="QZD90071.1"/>
    <property type="molecule type" value="Genomic_DNA"/>
</dbReference>
<dbReference type="RefSeq" id="WP_221425545.1">
    <property type="nucleotide sequence ID" value="NZ_CP081295.1"/>
</dbReference>
<sequence>MFAFDFANNKALASVFAIGASALLMAMAIVPASPAGLIA</sequence>
<dbReference type="Proteomes" id="UP000824281">
    <property type="component" value="Chromosome"/>
</dbReference>
<name>A0ABX8ZM41_9SPHN</name>
<organism evidence="1 2">
    <name type="scientific">Qipengyuania aurantiaca</name>
    <dbReference type="NCBI Taxonomy" id="2867233"/>
    <lineage>
        <taxon>Bacteria</taxon>
        <taxon>Pseudomonadati</taxon>
        <taxon>Pseudomonadota</taxon>
        <taxon>Alphaproteobacteria</taxon>
        <taxon>Sphingomonadales</taxon>
        <taxon>Erythrobacteraceae</taxon>
        <taxon>Qipengyuania</taxon>
    </lineage>
</organism>
<evidence type="ECO:0000313" key="1">
    <source>
        <dbReference type="EMBL" id="QZD90071.1"/>
    </source>
</evidence>
<keyword evidence="2" id="KW-1185">Reference proteome</keyword>
<accession>A0ABX8ZM41</accession>
<protein>
    <submittedName>
        <fullName evidence="1">Recombination protein F</fullName>
    </submittedName>
</protein>